<dbReference type="CDD" id="cd03587">
    <property type="entry name" value="SOCS"/>
    <property type="match status" value="1"/>
</dbReference>
<dbReference type="PRINTS" id="PR01415">
    <property type="entry name" value="ANKYRIN"/>
</dbReference>
<dbReference type="Pfam" id="PF07525">
    <property type="entry name" value="SOCS_box"/>
    <property type="match status" value="2"/>
</dbReference>
<accession>A0A6P8HEK5</accession>
<dbReference type="Gene3D" id="1.10.750.20">
    <property type="entry name" value="SOCS box"/>
    <property type="match status" value="2"/>
</dbReference>
<dbReference type="InterPro" id="IPR001496">
    <property type="entry name" value="SOCS_box"/>
</dbReference>
<evidence type="ECO:0000256" key="2">
    <source>
        <dbReference type="ARBA" id="ARBA00023043"/>
    </source>
</evidence>
<dbReference type="PROSITE" id="PS50297">
    <property type="entry name" value="ANK_REP_REGION"/>
    <property type="match status" value="9"/>
</dbReference>
<dbReference type="InterPro" id="IPR036036">
    <property type="entry name" value="SOCS_box-like_dom_sf"/>
</dbReference>
<keyword evidence="2 3" id="KW-0040">ANK repeat</keyword>
<feature type="domain" description="SOCS box" evidence="4">
    <location>
        <begin position="264"/>
        <end position="306"/>
    </location>
</feature>
<dbReference type="Pfam" id="PF00023">
    <property type="entry name" value="Ank"/>
    <property type="match status" value="2"/>
</dbReference>
<feature type="domain" description="SOCS box" evidence="4">
    <location>
        <begin position="558"/>
        <end position="612"/>
    </location>
</feature>
<gene>
    <name evidence="6" type="primary">LOC116291173</name>
</gene>
<protein>
    <submittedName>
        <fullName evidence="6">Serine/threonine-protein phosphatase 6 regulatory ankyrin repeat subunit C-like</fullName>
    </submittedName>
</protein>
<feature type="repeat" description="ANK" evidence="3">
    <location>
        <begin position="148"/>
        <end position="180"/>
    </location>
</feature>
<dbReference type="PROSITE" id="PS50225">
    <property type="entry name" value="SOCS"/>
    <property type="match status" value="2"/>
</dbReference>
<dbReference type="InParanoid" id="A0A6P8HEK5"/>
<dbReference type="SUPFAM" id="SSF158235">
    <property type="entry name" value="SOCS box-like"/>
    <property type="match status" value="2"/>
</dbReference>
<dbReference type="InterPro" id="IPR036770">
    <property type="entry name" value="Ankyrin_rpt-contain_sf"/>
</dbReference>
<feature type="repeat" description="ANK" evidence="3">
    <location>
        <begin position="115"/>
        <end position="147"/>
    </location>
</feature>
<feature type="repeat" description="ANK" evidence="3">
    <location>
        <begin position="476"/>
        <end position="510"/>
    </location>
</feature>
<organism evidence="5 6">
    <name type="scientific">Actinia tenebrosa</name>
    <name type="common">Australian red waratah sea anemone</name>
    <dbReference type="NCBI Taxonomy" id="6105"/>
    <lineage>
        <taxon>Eukaryota</taxon>
        <taxon>Metazoa</taxon>
        <taxon>Cnidaria</taxon>
        <taxon>Anthozoa</taxon>
        <taxon>Hexacorallia</taxon>
        <taxon>Actiniaria</taxon>
        <taxon>Actiniidae</taxon>
        <taxon>Actinia</taxon>
    </lineage>
</organism>
<dbReference type="PROSITE" id="PS50088">
    <property type="entry name" value="ANK_REPEAT"/>
    <property type="match status" value="10"/>
</dbReference>
<dbReference type="PANTHER" id="PTHR24171:SF8">
    <property type="entry name" value="BRCA1-ASSOCIATED RING DOMAIN PROTEIN 1"/>
    <property type="match status" value="1"/>
</dbReference>
<keyword evidence="1" id="KW-0677">Repeat</keyword>
<dbReference type="CDD" id="cd03716">
    <property type="entry name" value="SOCS_ASB_like"/>
    <property type="match status" value="1"/>
</dbReference>
<proteinExistence type="predicted"/>
<sequence>MGNVNDSDALIEQKPKGTQLLYAAEYGKLDFLEEILKDTLVDIDSVNSSALTPLLLASKEGHSDCVKTLLEAGAKVDGVGDKNTALTPIWIATYSGHEECVEYLLQAGANLDSKYPVTPLYIAASEGQSGCLQLLINAGSNLEVENTRLQTPLIVACKGQHTQCVEHLVSAGSEINITDKDGFTPLYYACSYGPDGNEILEILLSGGANINQICEHKSSSTPLHICASRGKVKSTRLLLLYGASVKVKDSNGHTPQQLAEPDCRELLEGYVPPLKQMCCWTIREHLGPKKLYYITELPIPWTLKNFTVNDSDFEKVTNMSSAWMGNQNEVIHSTKYDDELPLIQAAKSGNIDLLKRLLREEDLNVEVTDQFELTPLAYAARNGHEECIKALVSAEARIDGLGRNKTSTIPTEPLHLAVRNNRVECVEVLIATGCDVNIKNNRVGKTPLHVACHASQQECIMLLVSAGCDVNAVDAYGNTPLFTSCFYSHDGHDILKILLNAGADVNQVSKRYDQYSPLHICVCMNKYKSTEFLLKSGADMNATDREGLRPIDKTEKGSLSWKVLKSYEGQVHPLICICRWTIRKMLGPKRLDSITTLHIPKIMQRYLLKYEF</sequence>
<dbReference type="GO" id="GO:0035556">
    <property type="term" value="P:intracellular signal transduction"/>
    <property type="evidence" value="ECO:0007669"/>
    <property type="project" value="InterPro"/>
</dbReference>
<dbReference type="OrthoDB" id="10252328at2759"/>
<dbReference type="Proteomes" id="UP000515163">
    <property type="component" value="Unplaced"/>
</dbReference>
<reference evidence="6" key="1">
    <citation type="submission" date="2025-08" db="UniProtKB">
        <authorList>
            <consortium name="RefSeq"/>
        </authorList>
    </citation>
    <scope>IDENTIFICATION</scope>
    <source>
        <tissue evidence="6">Tentacle</tissue>
    </source>
</reference>
<evidence type="ECO:0000256" key="1">
    <source>
        <dbReference type="ARBA" id="ARBA00022737"/>
    </source>
</evidence>
<evidence type="ECO:0000313" key="5">
    <source>
        <dbReference type="Proteomes" id="UP000515163"/>
    </source>
</evidence>
<dbReference type="InterPro" id="IPR002110">
    <property type="entry name" value="Ankyrin_rpt"/>
</dbReference>
<dbReference type="RefSeq" id="XP_031554161.1">
    <property type="nucleotide sequence ID" value="XM_031698301.1"/>
</dbReference>
<dbReference type="Pfam" id="PF13637">
    <property type="entry name" value="Ank_4"/>
    <property type="match status" value="1"/>
</dbReference>
<dbReference type="GeneID" id="116291173"/>
<name>A0A6P8HEK5_ACTTE</name>
<dbReference type="Gene3D" id="1.25.40.20">
    <property type="entry name" value="Ankyrin repeat-containing domain"/>
    <property type="match status" value="5"/>
</dbReference>
<dbReference type="AlphaFoldDB" id="A0A6P8HEK5"/>
<dbReference type="PANTHER" id="PTHR24171">
    <property type="entry name" value="ANKYRIN REPEAT DOMAIN-CONTAINING PROTEIN 39-RELATED"/>
    <property type="match status" value="1"/>
</dbReference>
<feature type="repeat" description="ANK" evidence="3">
    <location>
        <begin position="218"/>
        <end position="250"/>
    </location>
</feature>
<dbReference type="Pfam" id="PF12796">
    <property type="entry name" value="Ank_2"/>
    <property type="match status" value="3"/>
</dbReference>
<feature type="repeat" description="ANK" evidence="3">
    <location>
        <begin position="84"/>
        <end position="116"/>
    </location>
</feature>
<feature type="repeat" description="ANK" evidence="3">
    <location>
        <begin position="181"/>
        <end position="215"/>
    </location>
</feature>
<feature type="repeat" description="ANK" evidence="3">
    <location>
        <begin position="49"/>
        <end position="81"/>
    </location>
</feature>
<feature type="repeat" description="ANK" evidence="3">
    <location>
        <begin position="443"/>
        <end position="475"/>
    </location>
</feature>
<evidence type="ECO:0000256" key="3">
    <source>
        <dbReference type="PROSITE-ProRule" id="PRU00023"/>
    </source>
</evidence>
<dbReference type="KEGG" id="aten:116291173"/>
<dbReference type="SMART" id="SM00248">
    <property type="entry name" value="ANK"/>
    <property type="match status" value="13"/>
</dbReference>
<evidence type="ECO:0000313" key="6">
    <source>
        <dbReference type="RefSeq" id="XP_031554161.1"/>
    </source>
</evidence>
<dbReference type="SMART" id="SM00969">
    <property type="entry name" value="SOCS_box"/>
    <property type="match status" value="2"/>
</dbReference>
<dbReference type="SUPFAM" id="SSF48403">
    <property type="entry name" value="Ankyrin repeat"/>
    <property type="match status" value="2"/>
</dbReference>
<evidence type="ECO:0000259" key="4">
    <source>
        <dbReference type="PROSITE" id="PS50225"/>
    </source>
</evidence>
<feature type="repeat" description="ANK" evidence="3">
    <location>
        <begin position="513"/>
        <end position="545"/>
    </location>
</feature>
<feature type="repeat" description="ANK" evidence="3">
    <location>
        <begin position="413"/>
        <end position="441"/>
    </location>
</feature>
<keyword evidence="5" id="KW-1185">Reference proteome</keyword>